<proteinExistence type="predicted"/>
<dbReference type="GO" id="GO:0016747">
    <property type="term" value="F:acyltransferase activity, transferring groups other than amino-acyl groups"/>
    <property type="evidence" value="ECO:0007669"/>
    <property type="project" value="InterPro"/>
</dbReference>
<keyword evidence="5" id="KW-1185">Reference proteome</keyword>
<organism evidence="4 5">
    <name type="scientific">Cribrihabitans marinus</name>
    <dbReference type="NCBI Taxonomy" id="1227549"/>
    <lineage>
        <taxon>Bacteria</taxon>
        <taxon>Pseudomonadati</taxon>
        <taxon>Pseudomonadota</taxon>
        <taxon>Alphaproteobacteria</taxon>
        <taxon>Rhodobacterales</taxon>
        <taxon>Paracoccaceae</taxon>
        <taxon>Cribrihabitans</taxon>
    </lineage>
</organism>
<evidence type="ECO:0000313" key="4">
    <source>
        <dbReference type="EMBL" id="SEJ89109.1"/>
    </source>
</evidence>
<dbReference type="CDD" id="cd04301">
    <property type="entry name" value="NAT_SF"/>
    <property type="match status" value="1"/>
</dbReference>
<dbReference type="InterPro" id="IPR016181">
    <property type="entry name" value="Acyl_CoA_acyltransferase"/>
</dbReference>
<gene>
    <name evidence="4" type="ORF">SAMN05444007_108128</name>
</gene>
<dbReference type="EMBL" id="FNYD01000008">
    <property type="protein sequence ID" value="SEJ89109.1"/>
    <property type="molecule type" value="Genomic_DNA"/>
</dbReference>
<dbReference type="STRING" id="1227549.SAMN05444007_108128"/>
<dbReference type="PROSITE" id="PS51186">
    <property type="entry name" value="GNAT"/>
    <property type="match status" value="1"/>
</dbReference>
<dbReference type="InterPro" id="IPR000182">
    <property type="entry name" value="GNAT_dom"/>
</dbReference>
<name>A0A1H7CHB9_9RHOB</name>
<evidence type="ECO:0000259" key="3">
    <source>
        <dbReference type="PROSITE" id="PS51186"/>
    </source>
</evidence>
<keyword evidence="1 4" id="KW-0808">Transferase</keyword>
<dbReference type="OrthoDB" id="9804026at2"/>
<evidence type="ECO:0000313" key="5">
    <source>
        <dbReference type="Proteomes" id="UP000199379"/>
    </source>
</evidence>
<dbReference type="Proteomes" id="UP000199379">
    <property type="component" value="Unassembled WGS sequence"/>
</dbReference>
<sequence length="137" mass="15050">MTPETLAETHAAAFTLTRPWSAAEFATLLDGADTILAGDVRCFALGRIIVDEAELLTIATHPEHRRRGLAADCMAAWQAEATRRGATRAFLEVASDNLPAISLYHRCGFRRHGLRRGYYRRPGLDAADAILMVCDLP</sequence>
<dbReference type="SUPFAM" id="SSF55729">
    <property type="entry name" value="Acyl-CoA N-acyltransferases (Nat)"/>
    <property type="match status" value="1"/>
</dbReference>
<dbReference type="AlphaFoldDB" id="A0A1H7CHB9"/>
<dbReference type="PANTHER" id="PTHR43420:SF44">
    <property type="entry name" value="ACETYLTRANSFERASE YPEA"/>
    <property type="match status" value="1"/>
</dbReference>
<dbReference type="InterPro" id="IPR050680">
    <property type="entry name" value="YpeA/RimI_acetyltransf"/>
</dbReference>
<dbReference type="Gene3D" id="3.40.630.30">
    <property type="match status" value="1"/>
</dbReference>
<evidence type="ECO:0000256" key="1">
    <source>
        <dbReference type="ARBA" id="ARBA00022679"/>
    </source>
</evidence>
<reference evidence="4 5" key="1">
    <citation type="submission" date="2016-10" db="EMBL/GenBank/DDBJ databases">
        <authorList>
            <person name="de Groot N.N."/>
        </authorList>
    </citation>
    <scope>NUCLEOTIDE SEQUENCE [LARGE SCALE GENOMIC DNA]</scope>
    <source>
        <strain evidence="4 5">DSM 29340</strain>
    </source>
</reference>
<dbReference type="RefSeq" id="WP_092368355.1">
    <property type="nucleotide sequence ID" value="NZ_BMGV01000008.1"/>
</dbReference>
<dbReference type="Pfam" id="PF00583">
    <property type="entry name" value="Acetyltransf_1"/>
    <property type="match status" value="1"/>
</dbReference>
<protein>
    <submittedName>
        <fullName evidence="4">Ribosomal-protein-alanine N-acetyltransferase</fullName>
    </submittedName>
</protein>
<evidence type="ECO:0000256" key="2">
    <source>
        <dbReference type="ARBA" id="ARBA00023315"/>
    </source>
</evidence>
<keyword evidence="2" id="KW-0012">Acyltransferase</keyword>
<dbReference type="PANTHER" id="PTHR43420">
    <property type="entry name" value="ACETYLTRANSFERASE"/>
    <property type="match status" value="1"/>
</dbReference>
<feature type="domain" description="N-acetyltransferase" evidence="3">
    <location>
        <begin position="1"/>
        <end position="137"/>
    </location>
</feature>
<accession>A0A1H7CHB9</accession>